<keyword evidence="3" id="KW-0732">Signal</keyword>
<feature type="chain" id="PRO_5035962669" description="Carboxylic ester hydrolase" evidence="3">
    <location>
        <begin position="20"/>
        <end position="606"/>
    </location>
</feature>
<dbReference type="PROSITE" id="PS00122">
    <property type="entry name" value="CARBOXYLESTERASE_B_1"/>
    <property type="match status" value="1"/>
</dbReference>
<feature type="signal peptide" evidence="3">
    <location>
        <begin position="1"/>
        <end position="19"/>
    </location>
</feature>
<dbReference type="InterPro" id="IPR050309">
    <property type="entry name" value="Type-B_Carboxylest/Lipase"/>
</dbReference>
<keyword evidence="6" id="KW-1185">Reference proteome</keyword>
<dbReference type="EMBL" id="QGMK01001380">
    <property type="protein sequence ID" value="TVY68904.1"/>
    <property type="molecule type" value="Genomic_DNA"/>
</dbReference>
<dbReference type="InterPro" id="IPR002018">
    <property type="entry name" value="CarbesteraseB"/>
</dbReference>
<evidence type="ECO:0000256" key="3">
    <source>
        <dbReference type="RuleBase" id="RU361235"/>
    </source>
</evidence>
<dbReference type="EC" id="3.1.1.-" evidence="3"/>
<dbReference type="OrthoDB" id="408631at2759"/>
<evidence type="ECO:0000256" key="2">
    <source>
        <dbReference type="ARBA" id="ARBA00022801"/>
    </source>
</evidence>
<dbReference type="InterPro" id="IPR019819">
    <property type="entry name" value="Carboxylesterase_B_CS"/>
</dbReference>
<dbReference type="Proteomes" id="UP000469558">
    <property type="component" value="Unassembled WGS sequence"/>
</dbReference>
<dbReference type="GO" id="GO:0016787">
    <property type="term" value="F:hydrolase activity"/>
    <property type="evidence" value="ECO:0007669"/>
    <property type="project" value="UniProtKB-KW"/>
</dbReference>
<dbReference type="InterPro" id="IPR029058">
    <property type="entry name" value="AB_hydrolase_fold"/>
</dbReference>
<dbReference type="PANTHER" id="PTHR11559">
    <property type="entry name" value="CARBOXYLESTERASE"/>
    <property type="match status" value="1"/>
</dbReference>
<sequence>MKFSIFVVIAACSLGLSTPYNPRPFDEAHLKPRASTNATAPLQVDLGYAVYKGFNDNTTGLNLWRGIRFAAPPIGNLRWQEPQPPLVNRTSVTQATDAPNQCPQGPPNLGGSPFAVAPTPLQSEDCLFLNIFAPPNAENLPVLFYIHGGGYGAGNGETDLSEIINTNNGSFIGVAIQYRLGAFGFLSSDEVDRFGTVNAGIRDQVFALQWAQRYIRLFGGDPGRVTIAGESAGGGSVMLQAMAFGGELGSSLWTNAIAASPYLPMQYKYNAWVPSQAYYAFALKAGCFPGFAEGSLAVASTIFQCLVGKDTETLMNASASIGASGPYGTWGFLPVTDGTLIRERPTEQLSQKKVNGLRILSGNNADEGAIFVQQNITTEETLVSWLKSTFPLFKEDDINKLLLAYPSSNDSDPANPEVFATLGYTGPTAVNQSSLAVGQQQRANNIYAETTFVCPSYWLVEAFPISYKYQYSVPAATHASDVTGYFGPAAANQGPEFLKAFMGIWGNFVTQGNPSIPDSLSGNESQSLANWPGYTIEKPLMVNLNETGGEMLSGTAFSYEGQPVTGTSIAGPGLMNNFSIVDAGSWEGGRGARCDFWQSMGRIVPE</sequence>
<evidence type="ECO:0000313" key="6">
    <source>
        <dbReference type="Proteomes" id="UP000469558"/>
    </source>
</evidence>
<name>A0A8T9C339_9HELO</name>
<dbReference type="AlphaFoldDB" id="A0A8T9C339"/>
<feature type="domain" description="Carboxylesterase type B" evidence="4">
    <location>
        <begin position="55"/>
        <end position="548"/>
    </location>
</feature>
<dbReference type="InterPro" id="IPR019826">
    <property type="entry name" value="Carboxylesterase_B_AS"/>
</dbReference>
<evidence type="ECO:0000259" key="4">
    <source>
        <dbReference type="Pfam" id="PF00135"/>
    </source>
</evidence>
<accession>A0A8T9C339</accession>
<comment type="caution">
    <text evidence="5">The sequence shown here is derived from an EMBL/GenBank/DDBJ whole genome shotgun (WGS) entry which is preliminary data.</text>
</comment>
<organism evidence="5 6">
    <name type="scientific">Lachnellula suecica</name>
    <dbReference type="NCBI Taxonomy" id="602035"/>
    <lineage>
        <taxon>Eukaryota</taxon>
        <taxon>Fungi</taxon>
        <taxon>Dikarya</taxon>
        <taxon>Ascomycota</taxon>
        <taxon>Pezizomycotina</taxon>
        <taxon>Leotiomycetes</taxon>
        <taxon>Helotiales</taxon>
        <taxon>Lachnaceae</taxon>
        <taxon>Lachnellula</taxon>
    </lineage>
</organism>
<keyword evidence="2 3" id="KW-0378">Hydrolase</keyword>
<comment type="similarity">
    <text evidence="1 3">Belongs to the type-B carboxylesterase/lipase family.</text>
</comment>
<gene>
    <name evidence="5" type="primary">patB_2</name>
    <name evidence="5" type="ORF">LSUE1_G008196</name>
</gene>
<evidence type="ECO:0000256" key="1">
    <source>
        <dbReference type="ARBA" id="ARBA00005964"/>
    </source>
</evidence>
<reference evidence="5 6" key="1">
    <citation type="submission" date="2018-05" db="EMBL/GenBank/DDBJ databases">
        <title>Genome sequencing and assembly of the regulated plant pathogen Lachnellula willkommii and related sister species for the development of diagnostic species identification markers.</title>
        <authorList>
            <person name="Giroux E."/>
            <person name="Bilodeau G."/>
        </authorList>
    </citation>
    <scope>NUCLEOTIDE SEQUENCE [LARGE SCALE GENOMIC DNA]</scope>
    <source>
        <strain evidence="5 6">CBS 268.59</strain>
    </source>
</reference>
<evidence type="ECO:0000313" key="5">
    <source>
        <dbReference type="EMBL" id="TVY68904.1"/>
    </source>
</evidence>
<protein>
    <recommendedName>
        <fullName evidence="3">Carboxylic ester hydrolase</fullName>
        <ecNumber evidence="3">3.1.1.-</ecNumber>
    </recommendedName>
</protein>
<proteinExistence type="inferred from homology"/>
<dbReference type="SUPFAM" id="SSF53474">
    <property type="entry name" value="alpha/beta-Hydrolases"/>
    <property type="match status" value="1"/>
</dbReference>
<dbReference type="PROSITE" id="PS00941">
    <property type="entry name" value="CARBOXYLESTERASE_B_2"/>
    <property type="match status" value="1"/>
</dbReference>
<dbReference type="Pfam" id="PF00135">
    <property type="entry name" value="COesterase"/>
    <property type="match status" value="1"/>
</dbReference>
<dbReference type="Gene3D" id="3.40.50.1820">
    <property type="entry name" value="alpha/beta hydrolase"/>
    <property type="match status" value="1"/>
</dbReference>